<evidence type="ECO:0000256" key="2">
    <source>
        <dbReference type="ARBA" id="ARBA00022692"/>
    </source>
</evidence>
<feature type="transmembrane region" description="Helical" evidence="7">
    <location>
        <begin position="91"/>
        <end position="109"/>
    </location>
</feature>
<comment type="subcellular location">
    <subcellularLocation>
        <location evidence="1">Membrane</location>
        <topology evidence="1">Multi-pass membrane protein</topology>
    </subcellularLocation>
</comment>
<feature type="domain" description="Ferric oxidoreductase" evidence="8">
    <location>
        <begin position="149"/>
        <end position="251"/>
    </location>
</feature>
<dbReference type="Pfam" id="PF01794">
    <property type="entry name" value="Ferric_reduct"/>
    <property type="match status" value="1"/>
</dbReference>
<keyword evidence="2 7" id="KW-0812">Transmembrane</keyword>
<dbReference type="GO" id="GO:0016175">
    <property type="term" value="F:superoxide-generating NAD(P)H oxidase activity"/>
    <property type="evidence" value="ECO:0007669"/>
    <property type="project" value="TreeGrafter"/>
</dbReference>
<feature type="compositionally biased region" description="Polar residues" evidence="6">
    <location>
        <begin position="421"/>
        <end position="441"/>
    </location>
</feature>
<dbReference type="EMBL" id="JARKIK010000056">
    <property type="protein sequence ID" value="KAK8732677.1"/>
    <property type="molecule type" value="Genomic_DNA"/>
</dbReference>
<dbReference type="InterPro" id="IPR013130">
    <property type="entry name" value="Fe3_Rdtase_TM_dom"/>
</dbReference>
<evidence type="ECO:0000256" key="1">
    <source>
        <dbReference type="ARBA" id="ARBA00004141"/>
    </source>
</evidence>
<name>A0AAW0WKN1_CHEQU</name>
<feature type="transmembrane region" description="Helical" evidence="7">
    <location>
        <begin position="235"/>
        <end position="255"/>
    </location>
</feature>
<dbReference type="GO" id="GO:0043020">
    <property type="term" value="C:NADPH oxidase complex"/>
    <property type="evidence" value="ECO:0007669"/>
    <property type="project" value="TreeGrafter"/>
</dbReference>
<keyword evidence="10" id="KW-1185">Reference proteome</keyword>
<dbReference type="AlphaFoldDB" id="A0AAW0WKN1"/>
<reference evidence="9 10" key="1">
    <citation type="journal article" date="2024" name="BMC Genomics">
        <title>Genome assembly of redclaw crayfish (Cherax quadricarinatus) provides insights into its immune adaptation and hypoxia tolerance.</title>
        <authorList>
            <person name="Liu Z."/>
            <person name="Zheng J."/>
            <person name="Li H."/>
            <person name="Fang K."/>
            <person name="Wang S."/>
            <person name="He J."/>
            <person name="Zhou D."/>
            <person name="Weng S."/>
            <person name="Chi M."/>
            <person name="Gu Z."/>
            <person name="He J."/>
            <person name="Li F."/>
            <person name="Wang M."/>
        </authorList>
    </citation>
    <scope>NUCLEOTIDE SEQUENCE [LARGE SCALE GENOMIC DNA]</scope>
    <source>
        <strain evidence="9">ZL_2023a</strain>
    </source>
</reference>
<organism evidence="9 10">
    <name type="scientific">Cherax quadricarinatus</name>
    <name type="common">Australian red claw crayfish</name>
    <dbReference type="NCBI Taxonomy" id="27406"/>
    <lineage>
        <taxon>Eukaryota</taxon>
        <taxon>Metazoa</taxon>
        <taxon>Ecdysozoa</taxon>
        <taxon>Arthropoda</taxon>
        <taxon>Crustacea</taxon>
        <taxon>Multicrustacea</taxon>
        <taxon>Malacostraca</taxon>
        <taxon>Eumalacostraca</taxon>
        <taxon>Eucarida</taxon>
        <taxon>Decapoda</taxon>
        <taxon>Pleocyemata</taxon>
        <taxon>Astacidea</taxon>
        <taxon>Parastacoidea</taxon>
        <taxon>Parastacidae</taxon>
        <taxon>Cherax</taxon>
    </lineage>
</organism>
<keyword evidence="3 7" id="KW-1133">Transmembrane helix</keyword>
<evidence type="ECO:0000259" key="8">
    <source>
        <dbReference type="Pfam" id="PF01794"/>
    </source>
</evidence>
<feature type="region of interest" description="Disordered" evidence="6">
    <location>
        <begin position="421"/>
        <end position="469"/>
    </location>
</feature>
<dbReference type="PANTHER" id="PTHR11972:SF153">
    <property type="entry name" value="SUPEROXIDE-GENERATING NADPH OXIDASE HEAVY CHAIN SUBUNIT A"/>
    <property type="match status" value="1"/>
</dbReference>
<evidence type="ECO:0000313" key="9">
    <source>
        <dbReference type="EMBL" id="KAK8732677.1"/>
    </source>
</evidence>
<sequence length="494" mass="55466">MIEFYSYIKRSELIYNHKYRGGKIEVEKKNRNIAMGRFMRICRLLPVMLKRYWFVVAWSAACGGAFYWDYMRYKKQPQYYYTRRMLGLGLCISRGSAAVLNLSCCLVVMPMCRALATTLATYLSCRRPHHRIPTLPATLAAPATHAAKTTHLLLAATVVVSAVVHTGAHLSNAVNFSRHYSSRYPDLNVANYRGESPLRIFVATVPGVTGVAMMVILAVLGVTSTRWARKRNYDVFFYTHHLGLIFLLLLVIHPISGVLKQQKNLHGHIPGCQMYGDSHTNEEGFPEPSFVGNYSTPDHSLMNEEKKDRISYHTLQKSNQNNADHQETYSELEPDFGYPEPDPYNGSPLPNSDSHYTEPDSYNEGYGSDSDNDYIEPIAEYGYPEPIPYNGSPVSDSEYGYAEPGTGYSYTDLDADHSYLQSTSNVNHPSTGLHTRQFSTKETSEAAGKSIVAQGEVKPQKQSKKQNKCLKAPEFGSIHSQARNLSFSSLSNID</sequence>
<keyword evidence="5 7" id="KW-0472">Membrane</keyword>
<gene>
    <name evidence="9" type="ORF">OTU49_006874</name>
</gene>
<dbReference type="Proteomes" id="UP001445076">
    <property type="component" value="Unassembled WGS sequence"/>
</dbReference>
<feature type="region of interest" description="Disordered" evidence="6">
    <location>
        <begin position="277"/>
        <end position="298"/>
    </location>
</feature>
<comment type="caution">
    <text evidence="9">The sequence shown here is derived from an EMBL/GenBank/DDBJ whole genome shotgun (WGS) entry which is preliminary data.</text>
</comment>
<evidence type="ECO:0000313" key="10">
    <source>
        <dbReference type="Proteomes" id="UP001445076"/>
    </source>
</evidence>
<proteinExistence type="predicted"/>
<dbReference type="GO" id="GO:0006952">
    <property type="term" value="P:defense response"/>
    <property type="evidence" value="ECO:0007669"/>
    <property type="project" value="TreeGrafter"/>
</dbReference>
<evidence type="ECO:0000256" key="4">
    <source>
        <dbReference type="ARBA" id="ARBA00023002"/>
    </source>
</evidence>
<protein>
    <recommendedName>
        <fullName evidence="8">Ferric oxidoreductase domain-containing protein</fullName>
    </recommendedName>
</protein>
<feature type="region of interest" description="Disordered" evidence="6">
    <location>
        <begin position="317"/>
        <end position="372"/>
    </location>
</feature>
<keyword evidence="4" id="KW-0560">Oxidoreductase</keyword>
<dbReference type="GO" id="GO:0042554">
    <property type="term" value="P:superoxide anion generation"/>
    <property type="evidence" value="ECO:0007669"/>
    <property type="project" value="TreeGrafter"/>
</dbReference>
<feature type="transmembrane region" description="Helical" evidence="7">
    <location>
        <begin position="200"/>
        <end position="223"/>
    </location>
</feature>
<dbReference type="PANTHER" id="PTHR11972">
    <property type="entry name" value="NADPH OXIDASE"/>
    <property type="match status" value="1"/>
</dbReference>
<evidence type="ECO:0000256" key="3">
    <source>
        <dbReference type="ARBA" id="ARBA00022989"/>
    </source>
</evidence>
<evidence type="ECO:0000256" key="5">
    <source>
        <dbReference type="ARBA" id="ARBA00023136"/>
    </source>
</evidence>
<evidence type="ECO:0000256" key="6">
    <source>
        <dbReference type="SAM" id="MobiDB-lite"/>
    </source>
</evidence>
<accession>A0AAW0WKN1</accession>
<feature type="transmembrane region" description="Helical" evidence="7">
    <location>
        <begin position="52"/>
        <end position="70"/>
    </location>
</feature>
<evidence type="ECO:0000256" key="7">
    <source>
        <dbReference type="SAM" id="Phobius"/>
    </source>
</evidence>
<dbReference type="InterPro" id="IPR050369">
    <property type="entry name" value="RBOH/FRE"/>
</dbReference>